<comment type="caution">
    <text evidence="2">The sequence shown here is derived from an EMBL/GenBank/DDBJ whole genome shotgun (WGS) entry which is preliminary data.</text>
</comment>
<evidence type="ECO:0000256" key="1">
    <source>
        <dbReference type="SAM" id="SignalP"/>
    </source>
</evidence>
<evidence type="ECO:0008006" key="4">
    <source>
        <dbReference type="Google" id="ProtNLM"/>
    </source>
</evidence>
<dbReference type="Gene3D" id="2.40.40.10">
    <property type="entry name" value="RlpA-like domain"/>
    <property type="match status" value="1"/>
</dbReference>
<dbReference type="PANTHER" id="PTHR47295">
    <property type="entry name" value="EG45-LIKE DOMAIN CONTAINING PROTEIN 1-RELATED"/>
    <property type="match status" value="1"/>
</dbReference>
<feature type="signal peptide" evidence="1">
    <location>
        <begin position="1"/>
        <end position="24"/>
    </location>
</feature>
<keyword evidence="1" id="KW-0732">Signal</keyword>
<reference evidence="2 3" key="1">
    <citation type="journal article" date="2024" name="Plant Biotechnol. J.">
        <title>Dendrobium thyrsiflorum genome and its molecular insights into genes involved in important horticultural traits.</title>
        <authorList>
            <person name="Chen B."/>
            <person name="Wang J.Y."/>
            <person name="Zheng P.J."/>
            <person name="Li K.L."/>
            <person name="Liang Y.M."/>
            <person name="Chen X.F."/>
            <person name="Zhang C."/>
            <person name="Zhao X."/>
            <person name="He X."/>
            <person name="Zhang G.Q."/>
            <person name="Liu Z.J."/>
            <person name="Xu Q."/>
        </authorList>
    </citation>
    <scope>NUCLEOTIDE SEQUENCE [LARGE SCALE GENOMIC DNA]</scope>
    <source>
        <strain evidence="2">GZMU011</strain>
    </source>
</reference>
<protein>
    <recommendedName>
        <fullName evidence="4">Expansin-like EG45 domain-containing protein</fullName>
    </recommendedName>
</protein>
<proteinExistence type="predicted"/>
<evidence type="ECO:0000313" key="3">
    <source>
        <dbReference type="Proteomes" id="UP001552299"/>
    </source>
</evidence>
<dbReference type="Proteomes" id="UP001552299">
    <property type="component" value="Unassembled WGS sequence"/>
</dbReference>
<keyword evidence="3" id="KW-1185">Reference proteome</keyword>
<feature type="chain" id="PRO_5044775555" description="Expansin-like EG45 domain-containing protein" evidence="1">
    <location>
        <begin position="25"/>
        <end position="127"/>
    </location>
</feature>
<accession>A0ABD0VNX2</accession>
<dbReference type="InterPro" id="IPR036908">
    <property type="entry name" value="RlpA-like_sf"/>
</dbReference>
<dbReference type="SUPFAM" id="SSF50685">
    <property type="entry name" value="Barwin-like endoglucanases"/>
    <property type="match status" value="1"/>
</dbReference>
<organism evidence="2 3">
    <name type="scientific">Dendrobium thyrsiflorum</name>
    <name type="common">Pinecone-like raceme dendrobium</name>
    <name type="synonym">Orchid</name>
    <dbReference type="NCBI Taxonomy" id="117978"/>
    <lineage>
        <taxon>Eukaryota</taxon>
        <taxon>Viridiplantae</taxon>
        <taxon>Streptophyta</taxon>
        <taxon>Embryophyta</taxon>
        <taxon>Tracheophyta</taxon>
        <taxon>Spermatophyta</taxon>
        <taxon>Magnoliopsida</taxon>
        <taxon>Liliopsida</taxon>
        <taxon>Asparagales</taxon>
        <taxon>Orchidaceae</taxon>
        <taxon>Epidendroideae</taxon>
        <taxon>Malaxideae</taxon>
        <taxon>Dendrobiinae</taxon>
        <taxon>Dendrobium</taxon>
    </lineage>
</organism>
<dbReference type="PANTHER" id="PTHR47295:SF2">
    <property type="entry name" value="EG45-LIKE DOMAIN CONTAINING PROTEIN 1-RELATED"/>
    <property type="match status" value="1"/>
</dbReference>
<dbReference type="AlphaFoldDB" id="A0ABD0VNX2"/>
<evidence type="ECO:0000313" key="2">
    <source>
        <dbReference type="EMBL" id="KAL0926760.1"/>
    </source>
</evidence>
<dbReference type="InterPro" id="IPR044206">
    <property type="entry name" value="EGC1/2"/>
</dbReference>
<name>A0ABD0VNX2_DENTH</name>
<dbReference type="EMBL" id="JANQDX010000003">
    <property type="protein sequence ID" value="KAL0926760.1"/>
    <property type="molecule type" value="Genomic_DNA"/>
</dbReference>
<sequence>MKEVIFVITMLLCLKLATSDTAQAFYYTGPYVPSYCFNTQQNGEKIVKLGNRLWNEHSCGNVYKVWCKSDVTSQPCTDPRGTTFGEIVEVVGPCDDCNGVDMLLSQSAFFNITTSTVPFEITYSRLL</sequence>
<gene>
    <name evidence="2" type="ORF">M5K25_003010</name>
</gene>